<dbReference type="EMBL" id="CADCXV010000898">
    <property type="protein sequence ID" value="CAB0038257.1"/>
    <property type="molecule type" value="Genomic_DNA"/>
</dbReference>
<evidence type="ECO:0000313" key="9">
    <source>
        <dbReference type="EMBL" id="CAB0038257.1"/>
    </source>
</evidence>
<feature type="domain" description="C2H2-type" evidence="8">
    <location>
        <begin position="912"/>
        <end position="940"/>
    </location>
</feature>
<keyword evidence="10" id="KW-1185">Reference proteome</keyword>
<feature type="domain" description="C2H2-type" evidence="8">
    <location>
        <begin position="999"/>
        <end position="1027"/>
    </location>
</feature>
<keyword evidence="6" id="KW-0539">Nucleus</keyword>
<gene>
    <name evidence="9" type="ORF">TBRA_LOCUS10045</name>
</gene>
<evidence type="ECO:0000256" key="4">
    <source>
        <dbReference type="ARBA" id="ARBA00022771"/>
    </source>
</evidence>
<feature type="domain" description="C2H2-type" evidence="8">
    <location>
        <begin position="397"/>
        <end position="425"/>
    </location>
</feature>
<dbReference type="PROSITE" id="PS00028">
    <property type="entry name" value="ZINC_FINGER_C2H2_1"/>
    <property type="match status" value="24"/>
</dbReference>
<evidence type="ECO:0000256" key="2">
    <source>
        <dbReference type="ARBA" id="ARBA00022723"/>
    </source>
</evidence>
<dbReference type="GO" id="GO:0005634">
    <property type="term" value="C:nucleus"/>
    <property type="evidence" value="ECO:0007669"/>
    <property type="project" value="UniProtKB-SubCell"/>
</dbReference>
<dbReference type="GO" id="GO:0008270">
    <property type="term" value="F:zinc ion binding"/>
    <property type="evidence" value="ECO:0007669"/>
    <property type="project" value="UniProtKB-KW"/>
</dbReference>
<feature type="domain" description="C2H2-type" evidence="8">
    <location>
        <begin position="484"/>
        <end position="512"/>
    </location>
</feature>
<feature type="domain" description="C2H2-type" evidence="8">
    <location>
        <begin position="281"/>
        <end position="309"/>
    </location>
</feature>
<sequence length="1403" mass="162962">MFKSIYCGTSCKVNQGVKNNELPLLGQHMMPRVMYARTQGARCTAASIFSASFVQVNLHEMYPKSSSVAGGLCYNDKRLASELEFTTYEHSFLGKIYPPLPVHGFEVEDNSSGAAARHEHVLSHTDAARSPPKAQQSFWLSMVHARMYTRDRYGCEYMQSCVRSWYASRATLKTAREQKTANTSLGPCRTCTAYAEGGSTRFIVAADALSVYMRANCSSMPNYLCDDCGTKFGSKWHLLLHKTAVHEVHRDFACDKCEKKFGHKSDLLKHQKTVHEGRKDYPCDNCEKKFGERGNLIKHQNTFHEGRKDYACENCEKKFGNSSNMRRHQNIVHDNRRDFACDKCKKKFAQKWYLLVHQRTVHENRRNYACDYCEKKFGHKQHWLDHQMTIHEGRKDFACNNCEKKFGNKSNLLKHQRIIHEGRIDYVCGECGKKFGLECNLLTHQKTIHEGRKDFACDKCEKKYGQKSDLLKHQRIVHEGRKDYACDKCEKKFGRKSTLLLHRRTVHEGRKDFACNMCEKTFGHKCNLFAHQKTVHEGRREYACDECMKKFGQRVHLLVHQRTVHEDRKDYVCDKCEKKHVTYMPEENLNKPCSLVRKQFCRGEDAADEKARERKRTWESRKRSWAYRWTLRKCQSLLLLLLQKKDVLHGGGIDQDSSFIAEMARNAVGTVLAVYSTHCKKISGNTPVREAQHLSSCIFGGPLVSISRTHNLCDLHEMLCTCGMVQGSSVVQRTHLARSARACFKLAFTRLSDGSIRFSEISNFHRENRHQTLRATYVEKFSTEKSLGPCRTCTAYAEGGSTRFIVAADALSVYMRANCSSMPNYLCDDCGTKFGSKWHLLLHKTAVHEVHRDFACDKCEKKFGHKSDLLKHQKTVHEGRKDYPCDNCEKKFGERGNLIKHQNTFHEGRKDYACENCEKKFGNSSNMRRHQNIVHDNRRDFACDKCKKKFAQKWYLLVHQRTVHENRRNYACDYCEKKFGHKQHWLDHQMTIHEGRKDFACNNCEKKFGNKSNLLKHQRIIHEGRIDYVCGECGKKFGLECNLLTHQKTIHEGRKDFACDKCEKKYGQKSDLLKHQRIVHEGRKDYACDKCEKKFGRKSTLLLHRRTVHEGRKDFACNMCEKTFGHKCNLFAHQKTVHEGRREYACDECMKKFGQRVHLLVHQRTVHEDRKDYVCDKCEKNNFAEVKMQPMRRRERGRELGSRERDHGRIDGHFVNRAATAAMAKTHAKKPPHDAKSRRARRFRLHIISCTLKHSWSVPVLSIWRRPSTQFGTRAYYLYTIKKQLPQRSHTNYLEHVLSNRDFVIWNGSITSDFTFNITEGLMQGTVNSPILFNIFTHGVCNLAGLNQGDGTYSLAFADDYVLLVADKDPQIIERKIQHLATEINKYYTNWNLKINTQISVNL</sequence>
<feature type="domain" description="C2H2-type" evidence="8">
    <location>
        <begin position="252"/>
        <end position="280"/>
    </location>
</feature>
<feature type="domain" description="C2H2-type" evidence="8">
    <location>
        <begin position="426"/>
        <end position="454"/>
    </location>
</feature>
<dbReference type="PANTHER" id="PTHR16515:SF66">
    <property type="entry name" value="C2H2-TYPE DOMAIN-CONTAINING PROTEIN"/>
    <property type="match status" value="1"/>
</dbReference>
<feature type="domain" description="C2H2-type" evidence="8">
    <location>
        <begin position="970"/>
        <end position="998"/>
    </location>
</feature>
<dbReference type="Pfam" id="PF00078">
    <property type="entry name" value="RVT_1"/>
    <property type="match status" value="1"/>
</dbReference>
<evidence type="ECO:0000256" key="3">
    <source>
        <dbReference type="ARBA" id="ARBA00022737"/>
    </source>
</evidence>
<proteinExistence type="predicted"/>
<feature type="domain" description="C2H2-type" evidence="8">
    <location>
        <begin position="310"/>
        <end position="338"/>
    </location>
</feature>
<keyword evidence="2" id="KW-0479">Metal-binding</keyword>
<keyword evidence="5" id="KW-0862">Zinc</keyword>
<feature type="domain" description="C2H2-type" evidence="8">
    <location>
        <begin position="1115"/>
        <end position="1143"/>
    </location>
</feature>
<evidence type="ECO:0000256" key="6">
    <source>
        <dbReference type="ARBA" id="ARBA00023242"/>
    </source>
</evidence>
<feature type="domain" description="C2H2-type" evidence="8">
    <location>
        <begin position="1144"/>
        <end position="1172"/>
    </location>
</feature>
<dbReference type="Pfam" id="PF00096">
    <property type="entry name" value="zf-C2H2"/>
    <property type="match status" value="18"/>
</dbReference>
<dbReference type="InterPro" id="IPR013087">
    <property type="entry name" value="Znf_C2H2_type"/>
</dbReference>
<dbReference type="PANTHER" id="PTHR16515">
    <property type="entry name" value="PR DOMAIN ZINC FINGER PROTEIN"/>
    <property type="match status" value="1"/>
</dbReference>
<feature type="domain" description="C2H2-type" evidence="8">
    <location>
        <begin position="854"/>
        <end position="882"/>
    </location>
</feature>
<evidence type="ECO:0000256" key="1">
    <source>
        <dbReference type="ARBA" id="ARBA00004123"/>
    </source>
</evidence>
<dbReference type="SUPFAM" id="SSF57667">
    <property type="entry name" value="beta-beta-alpha zinc fingers"/>
    <property type="match status" value="14"/>
</dbReference>
<dbReference type="GO" id="GO:0010468">
    <property type="term" value="P:regulation of gene expression"/>
    <property type="evidence" value="ECO:0007669"/>
    <property type="project" value="TreeGrafter"/>
</dbReference>
<feature type="domain" description="C2H2-type" evidence="8">
    <location>
        <begin position="1057"/>
        <end position="1085"/>
    </location>
</feature>
<dbReference type="OrthoDB" id="6077919at2759"/>
<keyword evidence="4 7" id="KW-0863">Zinc-finger</keyword>
<feature type="domain" description="C2H2-type" evidence="8">
    <location>
        <begin position="542"/>
        <end position="570"/>
    </location>
</feature>
<evidence type="ECO:0000259" key="8">
    <source>
        <dbReference type="PROSITE" id="PS50157"/>
    </source>
</evidence>
<feature type="domain" description="C2H2-type" evidence="8">
    <location>
        <begin position="941"/>
        <end position="969"/>
    </location>
</feature>
<feature type="domain" description="C2H2-type" evidence="8">
    <location>
        <begin position="455"/>
        <end position="483"/>
    </location>
</feature>
<evidence type="ECO:0000256" key="5">
    <source>
        <dbReference type="ARBA" id="ARBA00022833"/>
    </source>
</evidence>
<comment type="subcellular location">
    <subcellularLocation>
        <location evidence="1">Nucleus</location>
    </subcellularLocation>
</comment>
<dbReference type="Proteomes" id="UP000479190">
    <property type="component" value="Unassembled WGS sequence"/>
</dbReference>
<name>A0A6H5IKS4_9HYME</name>
<feature type="domain" description="C2H2-type" evidence="8">
    <location>
        <begin position="368"/>
        <end position="396"/>
    </location>
</feature>
<dbReference type="FunFam" id="3.30.160.60:FF:000100">
    <property type="entry name" value="Zinc finger 45-like"/>
    <property type="match status" value="2"/>
</dbReference>
<keyword evidence="3" id="KW-0677">Repeat</keyword>
<feature type="domain" description="C2H2-type" evidence="8">
    <location>
        <begin position="825"/>
        <end position="853"/>
    </location>
</feature>
<feature type="domain" description="C2H2-type" evidence="8">
    <location>
        <begin position="883"/>
        <end position="911"/>
    </location>
</feature>
<feature type="domain" description="C2H2-type" evidence="8">
    <location>
        <begin position="513"/>
        <end position="541"/>
    </location>
</feature>
<organism evidence="9 10">
    <name type="scientific">Trichogramma brassicae</name>
    <dbReference type="NCBI Taxonomy" id="86971"/>
    <lineage>
        <taxon>Eukaryota</taxon>
        <taxon>Metazoa</taxon>
        <taxon>Ecdysozoa</taxon>
        <taxon>Arthropoda</taxon>
        <taxon>Hexapoda</taxon>
        <taxon>Insecta</taxon>
        <taxon>Pterygota</taxon>
        <taxon>Neoptera</taxon>
        <taxon>Endopterygota</taxon>
        <taxon>Hymenoptera</taxon>
        <taxon>Apocrita</taxon>
        <taxon>Proctotrupomorpha</taxon>
        <taxon>Chalcidoidea</taxon>
        <taxon>Trichogrammatidae</taxon>
        <taxon>Trichogramma</taxon>
    </lineage>
</organism>
<feature type="domain" description="C2H2-type" evidence="8">
    <location>
        <begin position="1086"/>
        <end position="1114"/>
    </location>
</feature>
<accession>A0A6H5IKS4</accession>
<feature type="domain" description="C2H2-type" evidence="8">
    <location>
        <begin position="1028"/>
        <end position="1056"/>
    </location>
</feature>
<reference evidence="9 10" key="1">
    <citation type="submission" date="2020-02" db="EMBL/GenBank/DDBJ databases">
        <authorList>
            <person name="Ferguson B K."/>
        </authorList>
    </citation>
    <scope>NUCLEOTIDE SEQUENCE [LARGE SCALE GENOMIC DNA]</scope>
</reference>
<dbReference type="InterPro" id="IPR000477">
    <property type="entry name" value="RT_dom"/>
</dbReference>
<dbReference type="SMART" id="SM00355">
    <property type="entry name" value="ZnF_C2H2"/>
    <property type="match status" value="24"/>
</dbReference>
<evidence type="ECO:0000313" key="10">
    <source>
        <dbReference type="Proteomes" id="UP000479190"/>
    </source>
</evidence>
<dbReference type="InterPro" id="IPR036236">
    <property type="entry name" value="Znf_C2H2_sf"/>
</dbReference>
<protein>
    <recommendedName>
        <fullName evidence="8">C2H2-type domain-containing protein</fullName>
    </recommendedName>
</protein>
<dbReference type="InterPro" id="IPR050331">
    <property type="entry name" value="Zinc_finger"/>
</dbReference>
<evidence type="ECO:0000256" key="7">
    <source>
        <dbReference type="PROSITE-ProRule" id="PRU00042"/>
    </source>
</evidence>
<dbReference type="SMART" id="SM00614">
    <property type="entry name" value="ZnF_BED"/>
    <property type="match status" value="2"/>
</dbReference>
<feature type="domain" description="C2H2-type" evidence="8">
    <location>
        <begin position="339"/>
        <end position="367"/>
    </location>
</feature>
<dbReference type="PROSITE" id="PS50157">
    <property type="entry name" value="ZINC_FINGER_C2H2_2"/>
    <property type="match status" value="24"/>
</dbReference>
<feature type="domain" description="C2H2-type" evidence="8">
    <location>
        <begin position="223"/>
        <end position="251"/>
    </location>
</feature>
<dbReference type="Gene3D" id="3.30.160.60">
    <property type="entry name" value="Classic Zinc Finger"/>
    <property type="match status" value="18"/>
</dbReference>